<gene>
    <name evidence="1" type="ORF">GALL_198250</name>
</gene>
<proteinExistence type="predicted"/>
<dbReference type="AlphaFoldDB" id="A0A1J5S254"/>
<dbReference type="EMBL" id="MLJW01000122">
    <property type="protein sequence ID" value="OIQ98231.1"/>
    <property type="molecule type" value="Genomic_DNA"/>
</dbReference>
<reference evidence="1" key="1">
    <citation type="submission" date="2016-10" db="EMBL/GenBank/DDBJ databases">
        <title>Sequence of Gallionella enrichment culture.</title>
        <authorList>
            <person name="Poehlein A."/>
            <person name="Muehling M."/>
            <person name="Daniel R."/>
        </authorList>
    </citation>
    <scope>NUCLEOTIDE SEQUENCE</scope>
</reference>
<organism evidence="1">
    <name type="scientific">mine drainage metagenome</name>
    <dbReference type="NCBI Taxonomy" id="410659"/>
    <lineage>
        <taxon>unclassified sequences</taxon>
        <taxon>metagenomes</taxon>
        <taxon>ecological metagenomes</taxon>
    </lineage>
</organism>
<name>A0A1J5S254_9ZZZZ</name>
<dbReference type="Pfam" id="PF11927">
    <property type="entry name" value="HODM_asu-like"/>
    <property type="match status" value="1"/>
</dbReference>
<comment type="caution">
    <text evidence="1">The sequence shown here is derived from an EMBL/GenBank/DDBJ whole genome shotgun (WGS) entry which is preliminary data.</text>
</comment>
<accession>A0A1J5S254</accession>
<evidence type="ECO:0008006" key="2">
    <source>
        <dbReference type="Google" id="ProtNLM"/>
    </source>
</evidence>
<dbReference type="InterPro" id="IPR021848">
    <property type="entry name" value="HODM_asu-like"/>
</dbReference>
<sequence length="342" mass="39418">MLNLARPILKPVETYRGDFSYANSAEAIARFPFPFSQDAYTYSVNLEPASRGEAGSVFEHAFDVDEHYLSEIEERRLVLQSDPGRCRVLPHMRVAEWDFLELIMISYARDYPHLFDLQRDGKAWVWRNQALGLYDQFIFGDEKSLPLPPFEYIARQAQGDFNLIDQRNGDLFMDGGVITGPADWSLSFDLGMSFRQWHGPVPLAHELGIFDRALKYLLNLQVDRPVRRLNWTMTVHPRLDTSPETYPIWGPDRAKVTVENAGSLVHLRVELQLIARLPRSHGLLFSIRTYLINLEDLSSNRVWAKRLYKVLKALPGEIANYKGISRYRNAVIAWLESYAQGN</sequence>
<protein>
    <recommendedName>
        <fullName evidence="2">DUF3445 domain-containing protein</fullName>
    </recommendedName>
</protein>
<evidence type="ECO:0000313" key="1">
    <source>
        <dbReference type="EMBL" id="OIQ98231.1"/>
    </source>
</evidence>